<keyword evidence="2" id="KW-0520">NAD</keyword>
<organism evidence="4 5">
    <name type="scientific">Melghirimyces profundicolus</name>
    <dbReference type="NCBI Taxonomy" id="1242148"/>
    <lineage>
        <taxon>Bacteria</taxon>
        <taxon>Bacillati</taxon>
        <taxon>Bacillota</taxon>
        <taxon>Bacilli</taxon>
        <taxon>Bacillales</taxon>
        <taxon>Thermoactinomycetaceae</taxon>
        <taxon>Melghirimyces</taxon>
    </lineage>
</organism>
<dbReference type="PANTHER" id="PTHR43476:SF4">
    <property type="entry name" value="BLR0106 PROTEIN"/>
    <property type="match status" value="1"/>
</dbReference>
<dbReference type="GO" id="GO:0016491">
    <property type="term" value="F:oxidoreductase activity"/>
    <property type="evidence" value="ECO:0007669"/>
    <property type="project" value="UniProtKB-KW"/>
</dbReference>
<dbReference type="InterPro" id="IPR036188">
    <property type="entry name" value="FAD/NAD-bd_sf"/>
</dbReference>
<dbReference type="RefSeq" id="WP_108021698.1">
    <property type="nucleotide sequence ID" value="NZ_QBKR01000002.1"/>
</dbReference>
<dbReference type="OrthoDB" id="9766816at2"/>
<dbReference type="GO" id="GO:0071949">
    <property type="term" value="F:FAD binding"/>
    <property type="evidence" value="ECO:0007669"/>
    <property type="project" value="InterPro"/>
</dbReference>
<reference evidence="4 5" key="1">
    <citation type="submission" date="2018-04" db="EMBL/GenBank/DDBJ databases">
        <title>Genomic Encyclopedia of Archaeal and Bacterial Type Strains, Phase II (KMG-II): from individual species to whole genera.</title>
        <authorList>
            <person name="Goeker M."/>
        </authorList>
    </citation>
    <scope>NUCLEOTIDE SEQUENCE [LARGE SCALE GENOMIC DNA]</scope>
    <source>
        <strain evidence="4 5">DSM 45787</strain>
    </source>
</reference>
<evidence type="ECO:0000259" key="3">
    <source>
        <dbReference type="Pfam" id="PF01494"/>
    </source>
</evidence>
<dbReference type="EMBL" id="QBKR01000002">
    <property type="protein sequence ID" value="PTX64635.1"/>
    <property type="molecule type" value="Genomic_DNA"/>
</dbReference>
<dbReference type="Pfam" id="PF01494">
    <property type="entry name" value="FAD_binding_3"/>
    <property type="match status" value="1"/>
</dbReference>
<comment type="caution">
    <text evidence="4">The sequence shown here is derived from an EMBL/GenBank/DDBJ whole genome shotgun (WGS) entry which is preliminary data.</text>
</comment>
<dbReference type="AlphaFoldDB" id="A0A2T6C8J8"/>
<evidence type="ECO:0000313" key="5">
    <source>
        <dbReference type="Proteomes" id="UP000244240"/>
    </source>
</evidence>
<dbReference type="SUPFAM" id="SSF51905">
    <property type="entry name" value="FAD/NAD(P)-binding domain"/>
    <property type="match status" value="1"/>
</dbReference>
<evidence type="ECO:0000256" key="1">
    <source>
        <dbReference type="ARBA" id="ARBA00023002"/>
    </source>
</evidence>
<dbReference type="Proteomes" id="UP000244240">
    <property type="component" value="Unassembled WGS sequence"/>
</dbReference>
<evidence type="ECO:0000256" key="2">
    <source>
        <dbReference type="ARBA" id="ARBA00023027"/>
    </source>
</evidence>
<name>A0A2T6C8J8_9BACL</name>
<accession>A0A2T6C8J8</accession>
<dbReference type="InterPro" id="IPR050631">
    <property type="entry name" value="PheA/TfdB_FAD_monoxygenase"/>
</dbReference>
<evidence type="ECO:0000313" key="4">
    <source>
        <dbReference type="EMBL" id="PTX64635.1"/>
    </source>
</evidence>
<keyword evidence="5" id="KW-1185">Reference proteome</keyword>
<dbReference type="Gene3D" id="3.30.70.2450">
    <property type="match status" value="1"/>
</dbReference>
<dbReference type="PRINTS" id="PR00420">
    <property type="entry name" value="RNGMNOXGNASE"/>
</dbReference>
<feature type="domain" description="FAD-binding" evidence="3">
    <location>
        <begin position="12"/>
        <end position="330"/>
    </location>
</feature>
<sequence length="409" mass="45251">MTDDHYRERRSALVAGAGPVGLTAALALKRHGVPVTVLEAEPENRIRPGSRAIFVHRATLKLLEEISPSLGYTLAEKGLVWPIKRTMWKGKEVYLKKYPSPDPEKLPPFTSLPQVEVERDLHQACQEAGVEFIWNAPVREVDTDRDQVTVTTEDGTLWKSDYLIGADGARSAIRRGLDIGMEGSRSANTFIVVDVKEDPENPMPLERVFHYHHPAVGGRNVLFVPFAGGWRIDLQLFDGDDIDEYSGSEGVRKWLPKVMDDKYADRVTWVSTYRFLQVVAKAFTDPNGRVLLAGEAAHLFAPFGARGMNSGVADAIAAARAIHTALRTEDPASAQRVIRSCADERLQAAKYNRDAAGVALHHLQGRSAGMKMKRYMAASLAPMWPRLGRWLDEGPYGPKSGPPAMASKY</sequence>
<dbReference type="PANTHER" id="PTHR43476">
    <property type="entry name" value="3-(3-HYDROXY-PHENYL)PROPIONATE/3-HYDROXYCINNAMIC ACID HYDROXYLASE"/>
    <property type="match status" value="1"/>
</dbReference>
<gene>
    <name evidence="4" type="ORF">C8P63_102129</name>
</gene>
<proteinExistence type="predicted"/>
<protein>
    <submittedName>
        <fullName evidence="4">3-(3-hydroxy-phenyl)propionate hydroxylase</fullName>
    </submittedName>
</protein>
<dbReference type="Gene3D" id="3.50.50.60">
    <property type="entry name" value="FAD/NAD(P)-binding domain"/>
    <property type="match status" value="1"/>
</dbReference>
<dbReference type="InterPro" id="IPR002938">
    <property type="entry name" value="FAD-bd"/>
</dbReference>
<keyword evidence="1" id="KW-0560">Oxidoreductase</keyword>